<dbReference type="InterPro" id="IPR052020">
    <property type="entry name" value="Cyclic_di-GMP/3'3'-cGAMP_PDE"/>
</dbReference>
<dbReference type="Proteomes" id="UP000184536">
    <property type="component" value="Unassembled WGS sequence"/>
</dbReference>
<dbReference type="NCBIfam" id="TIGR00254">
    <property type="entry name" value="GGDEF"/>
    <property type="match status" value="1"/>
</dbReference>
<protein>
    <submittedName>
        <fullName evidence="4">Diguanylate cyclase (GGDEF) domain-containing protein</fullName>
    </submittedName>
</protein>
<keyword evidence="1" id="KW-0175">Coiled coil</keyword>
<dbReference type="AlphaFoldDB" id="A0A1M6GA67"/>
<evidence type="ECO:0000259" key="3">
    <source>
        <dbReference type="PROSITE" id="PS51832"/>
    </source>
</evidence>
<evidence type="ECO:0000259" key="2">
    <source>
        <dbReference type="PROSITE" id="PS50887"/>
    </source>
</evidence>
<dbReference type="Pfam" id="PF13487">
    <property type="entry name" value="HD_5"/>
    <property type="match status" value="1"/>
</dbReference>
<dbReference type="STRING" id="1121919.SAMN02745975_01229"/>
<evidence type="ECO:0000256" key="1">
    <source>
        <dbReference type="SAM" id="Coils"/>
    </source>
</evidence>
<evidence type="ECO:0000313" key="4">
    <source>
        <dbReference type="EMBL" id="SHJ06818.1"/>
    </source>
</evidence>
<dbReference type="InterPro" id="IPR003607">
    <property type="entry name" value="HD/PDEase_dom"/>
</dbReference>
<dbReference type="CDD" id="cd00077">
    <property type="entry name" value="HDc"/>
    <property type="match status" value="1"/>
</dbReference>
<dbReference type="Gene3D" id="3.30.70.270">
    <property type="match status" value="1"/>
</dbReference>
<gene>
    <name evidence="4" type="ORF">SAMN02745975_01229</name>
</gene>
<feature type="coiled-coil region" evidence="1">
    <location>
        <begin position="58"/>
        <end position="85"/>
    </location>
</feature>
<dbReference type="InterPro" id="IPR043128">
    <property type="entry name" value="Rev_trsase/Diguanyl_cyclase"/>
</dbReference>
<dbReference type="InterPro" id="IPR029787">
    <property type="entry name" value="Nucleotide_cyclase"/>
</dbReference>
<dbReference type="Gene3D" id="1.10.3210.10">
    <property type="entry name" value="Hypothetical protein af1432"/>
    <property type="match status" value="1"/>
</dbReference>
<dbReference type="PROSITE" id="PS50887">
    <property type="entry name" value="GGDEF"/>
    <property type="match status" value="1"/>
</dbReference>
<evidence type="ECO:0000313" key="5">
    <source>
        <dbReference type="Proteomes" id="UP000184536"/>
    </source>
</evidence>
<dbReference type="SUPFAM" id="SSF109604">
    <property type="entry name" value="HD-domain/PDEase-like"/>
    <property type="match status" value="1"/>
</dbReference>
<proteinExistence type="predicted"/>
<dbReference type="CDD" id="cd01949">
    <property type="entry name" value="GGDEF"/>
    <property type="match status" value="1"/>
</dbReference>
<sequence>MCDLNGLKFINDALGHSSGDEFLKSFADILKKSVRGNDIIARIGGDEFVVILPQINDREEIKKIMERIKENIEKYNESIRNKILRLSVALGCSIGDNKEIDEILKEADDTMYRNKLLTKESSKRQLLSVLMAMLSERDFVTSGHTQRVADLCKKIAQKIQLDEDKKNRLILLAEVHDLGKIVIPDHILKKPGKLTDEEWEIMRSHTEKGYRFAINSHELSGVADLILKHHERWDGKGYPLGLKEEDIPIECRILSLVDAYDAMTNLRPYNKVKSHEEAVEEIKRCSGTQFDPYLVEIFEEVIEKAS</sequence>
<dbReference type="PANTHER" id="PTHR45228:SF1">
    <property type="entry name" value="CYCLIC DI-GMP PHOSPHODIESTERASE TM_0186"/>
    <property type="match status" value="1"/>
</dbReference>
<feature type="domain" description="GGDEF" evidence="2">
    <location>
        <begin position="1"/>
        <end position="129"/>
    </location>
</feature>
<dbReference type="SMART" id="SM00267">
    <property type="entry name" value="GGDEF"/>
    <property type="match status" value="1"/>
</dbReference>
<dbReference type="Pfam" id="PF00990">
    <property type="entry name" value="GGDEF"/>
    <property type="match status" value="1"/>
</dbReference>
<reference evidence="5" key="1">
    <citation type="submission" date="2016-11" db="EMBL/GenBank/DDBJ databases">
        <authorList>
            <person name="Varghese N."/>
            <person name="Submissions S."/>
        </authorList>
    </citation>
    <scope>NUCLEOTIDE SEQUENCE [LARGE SCALE GENOMIC DNA]</scope>
    <source>
        <strain evidence="5">DSM 17957</strain>
    </source>
</reference>
<keyword evidence="5" id="KW-1185">Reference proteome</keyword>
<dbReference type="SMART" id="SM00471">
    <property type="entry name" value="HDc"/>
    <property type="match status" value="1"/>
</dbReference>
<dbReference type="OrthoDB" id="9804747at2"/>
<feature type="domain" description="HD-GYP" evidence="3">
    <location>
        <begin position="119"/>
        <end position="306"/>
    </location>
</feature>
<dbReference type="SUPFAM" id="SSF55073">
    <property type="entry name" value="Nucleotide cyclase"/>
    <property type="match status" value="1"/>
</dbReference>
<dbReference type="InterPro" id="IPR000160">
    <property type="entry name" value="GGDEF_dom"/>
</dbReference>
<organism evidence="4 5">
    <name type="scientific">Geosporobacter subterraneus DSM 17957</name>
    <dbReference type="NCBI Taxonomy" id="1121919"/>
    <lineage>
        <taxon>Bacteria</taxon>
        <taxon>Bacillati</taxon>
        <taxon>Bacillota</taxon>
        <taxon>Clostridia</taxon>
        <taxon>Peptostreptococcales</taxon>
        <taxon>Thermotaleaceae</taxon>
        <taxon>Geosporobacter</taxon>
    </lineage>
</organism>
<dbReference type="EMBL" id="FQZV01000013">
    <property type="protein sequence ID" value="SHJ06818.1"/>
    <property type="molecule type" value="Genomic_DNA"/>
</dbReference>
<dbReference type="PANTHER" id="PTHR45228">
    <property type="entry name" value="CYCLIC DI-GMP PHOSPHODIESTERASE TM_0186-RELATED"/>
    <property type="match status" value="1"/>
</dbReference>
<accession>A0A1M6GA67</accession>
<dbReference type="PROSITE" id="PS51832">
    <property type="entry name" value="HD_GYP"/>
    <property type="match status" value="1"/>
</dbReference>
<dbReference type="InterPro" id="IPR037522">
    <property type="entry name" value="HD_GYP_dom"/>
</dbReference>
<name>A0A1M6GA67_9FIRM</name>